<name>F4GI33_PARC1</name>
<evidence type="ECO:0000256" key="13">
    <source>
        <dbReference type="ARBA" id="ARBA00022741"/>
    </source>
</evidence>
<dbReference type="InterPro" id="IPR020621">
    <property type="entry name" value="ATP-PRT_HisG_long"/>
</dbReference>
<comment type="function">
    <text evidence="17 18">Catalyzes the condensation of ATP and 5-phosphoribose 1-diphosphate to form N'-(5'-phosphoribosyl)-ATP (PR-ATP). Has a crucial role in the pathway because the rate of histidine biosynthesis seems to be controlled primarily by regulation of HisG enzymatic activity.</text>
</comment>
<keyword evidence="10 18" id="KW-0328">Glycosyltransferase</keyword>
<dbReference type="NCBIfam" id="TIGR03455">
    <property type="entry name" value="HisG_C-term"/>
    <property type="match status" value="1"/>
</dbReference>
<dbReference type="PROSITE" id="PS01316">
    <property type="entry name" value="ATP_P_PHORIBOSYLTR"/>
    <property type="match status" value="1"/>
</dbReference>
<dbReference type="NCBIfam" id="TIGR00070">
    <property type="entry name" value="hisG"/>
    <property type="match status" value="1"/>
</dbReference>
<evidence type="ECO:0000256" key="11">
    <source>
        <dbReference type="ARBA" id="ARBA00022679"/>
    </source>
</evidence>
<evidence type="ECO:0000256" key="9">
    <source>
        <dbReference type="ARBA" id="ARBA00022605"/>
    </source>
</evidence>
<comment type="pathway">
    <text evidence="4 18">Amino-acid biosynthesis; L-histidine biosynthesis; L-histidine from 5-phospho-alpha-D-ribose 1-diphosphate: step 1/9.</text>
</comment>
<evidence type="ECO:0000256" key="14">
    <source>
        <dbReference type="ARBA" id="ARBA00022840"/>
    </source>
</evidence>
<evidence type="ECO:0000256" key="12">
    <source>
        <dbReference type="ARBA" id="ARBA00022723"/>
    </source>
</evidence>
<keyword evidence="15 18" id="KW-0460">Magnesium</keyword>
<dbReference type="Proteomes" id="UP000007939">
    <property type="component" value="Chromosome"/>
</dbReference>
<keyword evidence="12 18" id="KW-0479">Metal-binding</keyword>
<comment type="catalytic activity">
    <reaction evidence="1 18">
        <text>1-(5-phospho-beta-D-ribosyl)-ATP + diphosphate = 5-phospho-alpha-D-ribose 1-diphosphate + ATP</text>
        <dbReference type="Rhea" id="RHEA:18473"/>
        <dbReference type="ChEBI" id="CHEBI:30616"/>
        <dbReference type="ChEBI" id="CHEBI:33019"/>
        <dbReference type="ChEBI" id="CHEBI:58017"/>
        <dbReference type="ChEBI" id="CHEBI:73183"/>
        <dbReference type="EC" id="2.4.2.17"/>
    </reaction>
</comment>
<reference evidence="22" key="1">
    <citation type="submission" date="2011-04" db="EMBL/GenBank/DDBJ databases">
        <title>The complete genome of Spirochaeta coccoides DSM 17374.</title>
        <authorList>
            <person name="Lucas S."/>
            <person name="Copeland A."/>
            <person name="Lapidus A."/>
            <person name="Bruce D."/>
            <person name="Goodwin L."/>
            <person name="Pitluck S."/>
            <person name="Peters L."/>
            <person name="Kyrpides N."/>
            <person name="Mavromatis K."/>
            <person name="Pagani I."/>
            <person name="Ivanova N."/>
            <person name="Ovchinnikova G."/>
            <person name="Lu M."/>
            <person name="Detter J.C."/>
            <person name="Tapia R."/>
            <person name="Han C."/>
            <person name="Land M."/>
            <person name="Hauser L."/>
            <person name="Markowitz V."/>
            <person name="Cheng J.-F."/>
            <person name="Hugenholtz P."/>
            <person name="Woyke T."/>
            <person name="Wu D."/>
            <person name="Spring S."/>
            <person name="Schroeder M."/>
            <person name="Brambilla E."/>
            <person name="Klenk H.-P."/>
            <person name="Eisen J.A."/>
        </authorList>
    </citation>
    <scope>NUCLEOTIDE SEQUENCE [LARGE SCALE GENOMIC DNA]</scope>
    <source>
        <strain evidence="22">ATCC BAA-1237 / DSM 17374 / SPN1</strain>
    </source>
</reference>
<evidence type="ECO:0000256" key="3">
    <source>
        <dbReference type="ARBA" id="ARBA00004496"/>
    </source>
</evidence>
<dbReference type="HAMAP" id="MF_00079">
    <property type="entry name" value="HisG_Long"/>
    <property type="match status" value="1"/>
</dbReference>
<evidence type="ECO:0000313" key="21">
    <source>
        <dbReference type="EMBL" id="AEC02631.1"/>
    </source>
</evidence>
<comment type="activity regulation">
    <text evidence="18">Feedback inhibited by histidine.</text>
</comment>
<evidence type="ECO:0000256" key="8">
    <source>
        <dbReference type="ARBA" id="ARBA00022490"/>
    </source>
</evidence>
<dbReference type="InterPro" id="IPR001348">
    <property type="entry name" value="ATP_PRibTrfase_HisG"/>
</dbReference>
<dbReference type="EC" id="2.4.2.17" evidence="6 18"/>
<dbReference type="SUPFAM" id="SSF54913">
    <property type="entry name" value="GlnB-like"/>
    <property type="match status" value="1"/>
</dbReference>
<keyword evidence="11 18" id="KW-0808">Transferase</keyword>
<dbReference type="OrthoDB" id="9801867at2"/>
<dbReference type="InterPro" id="IPR018198">
    <property type="entry name" value="ATP_PRibTrfase_CS"/>
</dbReference>
<dbReference type="STRING" id="760011.Spico_1427"/>
<dbReference type="KEGG" id="scc:Spico_1427"/>
<dbReference type="AlphaFoldDB" id="F4GI33"/>
<keyword evidence="9 18" id="KW-0028">Amino-acid biosynthesis</keyword>
<evidence type="ECO:0000256" key="10">
    <source>
        <dbReference type="ARBA" id="ARBA00022676"/>
    </source>
</evidence>
<dbReference type="Gene3D" id="3.30.70.120">
    <property type="match status" value="1"/>
</dbReference>
<evidence type="ECO:0000256" key="16">
    <source>
        <dbReference type="ARBA" id="ARBA00023102"/>
    </source>
</evidence>
<evidence type="ECO:0000313" key="22">
    <source>
        <dbReference type="Proteomes" id="UP000007939"/>
    </source>
</evidence>
<dbReference type="PANTHER" id="PTHR21403:SF8">
    <property type="entry name" value="ATP PHOSPHORIBOSYLTRANSFERASE"/>
    <property type="match status" value="1"/>
</dbReference>
<comment type="cofactor">
    <cofactor evidence="2 18">
        <name>Mg(2+)</name>
        <dbReference type="ChEBI" id="CHEBI:18420"/>
    </cofactor>
</comment>
<keyword evidence="16 18" id="KW-0368">Histidine biosynthesis</keyword>
<evidence type="ECO:0000259" key="19">
    <source>
        <dbReference type="Pfam" id="PF01634"/>
    </source>
</evidence>
<keyword evidence="13 18" id="KW-0547">Nucleotide-binding</keyword>
<dbReference type="SUPFAM" id="SSF53850">
    <property type="entry name" value="Periplasmic binding protein-like II"/>
    <property type="match status" value="1"/>
</dbReference>
<evidence type="ECO:0000256" key="7">
    <source>
        <dbReference type="ARBA" id="ARBA00020998"/>
    </source>
</evidence>
<dbReference type="GO" id="GO:0003879">
    <property type="term" value="F:ATP phosphoribosyltransferase activity"/>
    <property type="evidence" value="ECO:0007669"/>
    <property type="project" value="UniProtKB-UniRule"/>
</dbReference>
<evidence type="ECO:0000256" key="1">
    <source>
        <dbReference type="ARBA" id="ARBA00000915"/>
    </source>
</evidence>
<sequence>MEGTERLRLAVQKTGRLSEKSLEIIAGCGISFGSDSRLLKEHARNFPLEFLFVRDDDIPAYVRDGVADIGIVGRNELDERCPDDLEIVRDLGFAQCRLSVAVPRDFPYGGLQWLAGKRIATSYPNILGRILEERGVTAKICYLSGSVEIAPAAGIADAICDLVSSGTTLLMNGLREVEPLYSSTAVMVSRQGFMSEASPRQVILERLLLRIDSVIRAKSYKYIMFNLPADHVTAVSKIAGGMKSPTVTPLLEEGWVSVQMVVAEDTFWDIFEKLRELGAQGILVTPIEKLTE</sequence>
<dbReference type="InterPro" id="IPR013115">
    <property type="entry name" value="HisG_C"/>
</dbReference>
<dbReference type="InterPro" id="IPR015867">
    <property type="entry name" value="N-reg_PII/ATP_PRibTrfase_C"/>
</dbReference>
<evidence type="ECO:0000256" key="6">
    <source>
        <dbReference type="ARBA" id="ARBA00011946"/>
    </source>
</evidence>
<evidence type="ECO:0000256" key="15">
    <source>
        <dbReference type="ARBA" id="ARBA00022842"/>
    </source>
</evidence>
<dbReference type="Pfam" id="PF08029">
    <property type="entry name" value="HisG_C"/>
    <property type="match status" value="1"/>
</dbReference>
<dbReference type="FunFam" id="3.30.70.120:FF:000002">
    <property type="entry name" value="ATP phosphoribosyltransferase"/>
    <property type="match status" value="1"/>
</dbReference>
<dbReference type="EMBL" id="CP002659">
    <property type="protein sequence ID" value="AEC02631.1"/>
    <property type="molecule type" value="Genomic_DNA"/>
</dbReference>
<keyword evidence="14 18" id="KW-0067">ATP-binding</keyword>
<dbReference type="InterPro" id="IPR013820">
    <property type="entry name" value="ATP_PRibTrfase_cat"/>
</dbReference>
<dbReference type="Gene3D" id="3.40.190.10">
    <property type="entry name" value="Periplasmic binding protein-like II"/>
    <property type="match status" value="2"/>
</dbReference>
<dbReference type="eggNOG" id="COG0040">
    <property type="taxonomic scope" value="Bacteria"/>
</dbReference>
<dbReference type="UniPathway" id="UPA00031">
    <property type="reaction ID" value="UER00006"/>
</dbReference>
<accession>F4GI33</accession>
<evidence type="ECO:0000256" key="4">
    <source>
        <dbReference type="ARBA" id="ARBA00004667"/>
    </source>
</evidence>
<keyword evidence="8 18" id="KW-0963">Cytoplasm</keyword>
<evidence type="ECO:0000256" key="17">
    <source>
        <dbReference type="ARBA" id="ARBA00024861"/>
    </source>
</evidence>
<dbReference type="FunFam" id="3.40.190.10:FF:000008">
    <property type="entry name" value="ATP phosphoribosyltransferase"/>
    <property type="match status" value="1"/>
</dbReference>
<gene>
    <name evidence="18" type="primary">hisG</name>
    <name evidence="21" type="ordered locus">Spico_1427</name>
</gene>
<evidence type="ECO:0000259" key="20">
    <source>
        <dbReference type="Pfam" id="PF08029"/>
    </source>
</evidence>
<keyword evidence="22" id="KW-1185">Reference proteome</keyword>
<comment type="subcellular location">
    <subcellularLocation>
        <location evidence="3 18">Cytoplasm</location>
    </subcellularLocation>
</comment>
<evidence type="ECO:0000256" key="2">
    <source>
        <dbReference type="ARBA" id="ARBA00001946"/>
    </source>
</evidence>
<evidence type="ECO:0000256" key="5">
    <source>
        <dbReference type="ARBA" id="ARBA00007955"/>
    </source>
</evidence>
<reference evidence="21 22" key="2">
    <citation type="journal article" date="2012" name="Stand. Genomic Sci.">
        <title>Complete genome sequence of the termite hindgut bacterium Spirochaeta coccoides type strain (SPN1(T)), reclassification in the genus Sphaerochaeta as Sphaerochaeta coccoides comb. nov. and emendations of the family Spirochaetaceae and the genus Sphaerochaeta.</title>
        <authorList>
            <person name="Abt B."/>
            <person name="Han C."/>
            <person name="Scheuner C."/>
            <person name="Lu M."/>
            <person name="Lapidus A."/>
            <person name="Nolan M."/>
            <person name="Lucas S."/>
            <person name="Hammon N."/>
            <person name="Deshpande S."/>
            <person name="Cheng J.F."/>
            <person name="Tapia R."/>
            <person name="Goodwin L.A."/>
            <person name="Pitluck S."/>
            <person name="Liolios K."/>
            <person name="Pagani I."/>
            <person name="Ivanova N."/>
            <person name="Mavromatis K."/>
            <person name="Mikhailova N."/>
            <person name="Huntemann M."/>
            <person name="Pati A."/>
            <person name="Chen A."/>
            <person name="Palaniappan K."/>
            <person name="Land M."/>
            <person name="Hauser L."/>
            <person name="Brambilla E.M."/>
            <person name="Rohde M."/>
            <person name="Spring S."/>
            <person name="Gronow S."/>
            <person name="Goker M."/>
            <person name="Woyke T."/>
            <person name="Bristow J."/>
            <person name="Eisen J.A."/>
            <person name="Markowitz V."/>
            <person name="Hugenholtz P."/>
            <person name="Kyrpides N.C."/>
            <person name="Klenk H.P."/>
            <person name="Detter J.C."/>
        </authorList>
    </citation>
    <scope>NUCLEOTIDE SEQUENCE [LARGE SCALE GENOMIC DNA]</scope>
    <source>
        <strain evidence="22">ATCC BAA-1237 / DSM 17374 / SPN1</strain>
    </source>
</reference>
<dbReference type="GO" id="GO:0005524">
    <property type="term" value="F:ATP binding"/>
    <property type="evidence" value="ECO:0007669"/>
    <property type="project" value="UniProtKB-KW"/>
</dbReference>
<proteinExistence type="inferred from homology"/>
<organism evidence="21 22">
    <name type="scientific">Parasphaerochaeta coccoides (strain ATCC BAA-1237 / DSM 17374 / SPN1)</name>
    <name type="common">Sphaerochaeta coccoides</name>
    <dbReference type="NCBI Taxonomy" id="760011"/>
    <lineage>
        <taxon>Bacteria</taxon>
        <taxon>Pseudomonadati</taxon>
        <taxon>Spirochaetota</taxon>
        <taxon>Spirochaetia</taxon>
        <taxon>Spirochaetales</taxon>
        <taxon>Sphaerochaetaceae</taxon>
        <taxon>Parasphaerochaeta</taxon>
    </lineage>
</organism>
<feature type="domain" description="ATP phosphoribosyltransferase catalytic" evidence="19">
    <location>
        <begin position="54"/>
        <end position="210"/>
    </location>
</feature>
<dbReference type="PANTHER" id="PTHR21403">
    <property type="entry name" value="ATP PHOSPHORIBOSYLTRANSFERASE ATP-PRTASE"/>
    <property type="match status" value="1"/>
</dbReference>
<dbReference type="HOGENOM" id="CLU_038115_1_0_12"/>
<dbReference type="GO" id="GO:0005737">
    <property type="term" value="C:cytoplasm"/>
    <property type="evidence" value="ECO:0007669"/>
    <property type="project" value="UniProtKB-SubCell"/>
</dbReference>
<evidence type="ECO:0000256" key="18">
    <source>
        <dbReference type="HAMAP-Rule" id="MF_00079"/>
    </source>
</evidence>
<comment type="similarity">
    <text evidence="5 18">Belongs to the ATP phosphoribosyltransferase family. Long subfamily.</text>
</comment>
<dbReference type="InterPro" id="IPR011322">
    <property type="entry name" value="N-reg_PII-like_a/b"/>
</dbReference>
<feature type="domain" description="Histidine biosynthesis HisG C-terminal" evidence="20">
    <location>
        <begin position="217"/>
        <end position="289"/>
    </location>
</feature>
<dbReference type="Pfam" id="PF01634">
    <property type="entry name" value="HisG"/>
    <property type="match status" value="1"/>
</dbReference>
<dbReference type="GO" id="GO:0000287">
    <property type="term" value="F:magnesium ion binding"/>
    <property type="evidence" value="ECO:0007669"/>
    <property type="project" value="UniProtKB-UniRule"/>
</dbReference>
<dbReference type="RefSeq" id="WP_013740026.1">
    <property type="nucleotide sequence ID" value="NC_015436.1"/>
</dbReference>
<protein>
    <recommendedName>
        <fullName evidence="7 18">ATP phosphoribosyltransferase</fullName>
        <shortName evidence="18">ATP-PRT</shortName>
        <shortName evidence="18">ATP-PRTase</shortName>
        <ecNumber evidence="6 18">2.4.2.17</ecNumber>
    </recommendedName>
</protein>
<dbReference type="GO" id="GO:0000105">
    <property type="term" value="P:L-histidine biosynthetic process"/>
    <property type="evidence" value="ECO:0007669"/>
    <property type="project" value="UniProtKB-UniRule"/>
</dbReference>